<organism evidence="1 2">
    <name type="scientific">Serratia quinivorans</name>
    <dbReference type="NCBI Taxonomy" id="137545"/>
    <lineage>
        <taxon>Bacteria</taxon>
        <taxon>Pseudomonadati</taxon>
        <taxon>Pseudomonadota</taxon>
        <taxon>Gammaproteobacteria</taxon>
        <taxon>Enterobacterales</taxon>
        <taxon>Yersiniaceae</taxon>
        <taxon>Serratia</taxon>
    </lineage>
</organism>
<sequence length="339" mass="39102">MSKHIAYIESPLQAFNLIEYLDVKNITLDLLIVNKRSANSALNHGQIVYLLKMIRHKTLKTIDVEGYLGKVLDIRKELKSVKSEVSTKKENVTLIAGEYRARVFWMLANKFPKRDIVLLDDGTATLRIKRSNNVTVRDIAKSIFLKSLGMANNEREKITFFSVYNIENNIAQKDRIIKHNYQNFKLKLAALPQGGNKVFIIGTPLYEAGVTSVDDIELTLKMIDDLKLNKEGVELVYIPHRREREEKIDAIRQHVEVRRLDFPFEVYPIVMGENVASIAGFYSSLYDNLIKIYDEKIKITAYVLDEKVLSPEWVGFVDAIYKNYETYESADITLIKDKF</sequence>
<accession>A0A2X2GPE2</accession>
<evidence type="ECO:0008006" key="3">
    <source>
        <dbReference type="Google" id="ProtNLM"/>
    </source>
</evidence>
<name>A0A2X2GPE2_9GAMM</name>
<dbReference type="Proteomes" id="UP000255529">
    <property type="component" value="Unassembled WGS sequence"/>
</dbReference>
<evidence type="ECO:0000313" key="2">
    <source>
        <dbReference type="Proteomes" id="UP000255529"/>
    </source>
</evidence>
<proteinExistence type="predicted"/>
<evidence type="ECO:0000313" key="1">
    <source>
        <dbReference type="EMBL" id="SUI46303.1"/>
    </source>
</evidence>
<gene>
    <name evidence="1" type="ORF">NCTC11544_00599</name>
</gene>
<reference evidence="1 2" key="1">
    <citation type="submission" date="2018-06" db="EMBL/GenBank/DDBJ databases">
        <authorList>
            <consortium name="Pathogen Informatics"/>
            <person name="Doyle S."/>
        </authorList>
    </citation>
    <scope>NUCLEOTIDE SEQUENCE [LARGE SCALE GENOMIC DNA]</scope>
    <source>
        <strain evidence="1 2">NCTC11544</strain>
    </source>
</reference>
<dbReference type="EMBL" id="UGYN01000002">
    <property type="protein sequence ID" value="SUI46303.1"/>
    <property type="molecule type" value="Genomic_DNA"/>
</dbReference>
<dbReference type="GeneID" id="74949834"/>
<dbReference type="RefSeq" id="WP_112362367.1">
    <property type="nucleotide sequence ID" value="NZ_CAMIRZ010000001.1"/>
</dbReference>
<protein>
    <recommendedName>
        <fullName evidence="3">Glycosyltransferase family 52</fullName>
    </recommendedName>
</protein>
<dbReference type="AlphaFoldDB" id="A0A2X2GPE2"/>